<gene>
    <name evidence="4" type="primary">LOC111131820</name>
</gene>
<evidence type="ECO:0000256" key="2">
    <source>
        <dbReference type="SAM" id="SignalP"/>
    </source>
</evidence>
<dbReference type="AlphaFoldDB" id="A0A8B8E586"/>
<sequence>MDNFFYICVVMLVGISYAAILPNQKGDSKLDDKIAQLRDLVNEIKNENEKEDTKSDWTAKESDMAASSGQSEKTNTQHASGLSPEETAILQRLKAVLEGETTERDGETTERDDVLKTFEESIKNEKKPEHIGTFMNRPIPEQKAPEPEEPDTERLKKLAALMSERSHTGREDNPVAARKQTFRENLLDVLVDKLLEDTDALLRKGFTLNDVLDNLSEKATMERERSALEQTLDKLLNQRHI</sequence>
<dbReference type="OrthoDB" id="6157473at2759"/>
<feature type="region of interest" description="Disordered" evidence="1">
    <location>
        <begin position="46"/>
        <end position="85"/>
    </location>
</feature>
<organism evidence="3 4">
    <name type="scientific">Crassostrea virginica</name>
    <name type="common">Eastern oyster</name>
    <dbReference type="NCBI Taxonomy" id="6565"/>
    <lineage>
        <taxon>Eukaryota</taxon>
        <taxon>Metazoa</taxon>
        <taxon>Spiralia</taxon>
        <taxon>Lophotrochozoa</taxon>
        <taxon>Mollusca</taxon>
        <taxon>Bivalvia</taxon>
        <taxon>Autobranchia</taxon>
        <taxon>Pteriomorphia</taxon>
        <taxon>Ostreida</taxon>
        <taxon>Ostreoidea</taxon>
        <taxon>Ostreidae</taxon>
        <taxon>Crassostrea</taxon>
    </lineage>
</organism>
<dbReference type="GeneID" id="111131820"/>
<proteinExistence type="predicted"/>
<evidence type="ECO:0000313" key="3">
    <source>
        <dbReference type="Proteomes" id="UP000694844"/>
    </source>
</evidence>
<keyword evidence="2" id="KW-0732">Signal</keyword>
<keyword evidence="3" id="KW-1185">Reference proteome</keyword>
<name>A0A8B8E586_CRAVI</name>
<dbReference type="RefSeq" id="XP_022335350.1">
    <property type="nucleotide sequence ID" value="XM_022479642.1"/>
</dbReference>
<accession>A0A8B8E586</accession>
<dbReference type="Proteomes" id="UP000694844">
    <property type="component" value="Chromosome 1"/>
</dbReference>
<reference evidence="3" key="1">
    <citation type="submission" date="2024-06" db="UniProtKB">
        <authorList>
            <consortium name="RefSeq"/>
        </authorList>
    </citation>
    <scope>NUCLEOTIDE SEQUENCE [LARGE SCALE GENOMIC DNA]</scope>
</reference>
<evidence type="ECO:0000313" key="4">
    <source>
        <dbReference type="RefSeq" id="XP_022335350.1"/>
    </source>
</evidence>
<reference evidence="4" key="2">
    <citation type="submission" date="2025-08" db="UniProtKB">
        <authorList>
            <consortium name="RefSeq"/>
        </authorList>
    </citation>
    <scope>IDENTIFICATION</scope>
    <source>
        <tissue evidence="4">Whole sample</tissue>
    </source>
</reference>
<feature type="chain" id="PRO_5034612784" evidence="2">
    <location>
        <begin position="19"/>
        <end position="241"/>
    </location>
</feature>
<feature type="compositionally biased region" description="Basic and acidic residues" evidence="1">
    <location>
        <begin position="46"/>
        <end position="63"/>
    </location>
</feature>
<feature type="region of interest" description="Disordered" evidence="1">
    <location>
        <begin position="132"/>
        <end position="152"/>
    </location>
</feature>
<feature type="compositionally biased region" description="Polar residues" evidence="1">
    <location>
        <begin position="65"/>
        <end position="80"/>
    </location>
</feature>
<protein>
    <submittedName>
        <fullName evidence="4">Uncharacterized protein LOC111131820 isoform X2</fullName>
    </submittedName>
</protein>
<evidence type="ECO:0000256" key="1">
    <source>
        <dbReference type="SAM" id="MobiDB-lite"/>
    </source>
</evidence>
<feature type="signal peptide" evidence="2">
    <location>
        <begin position="1"/>
        <end position="18"/>
    </location>
</feature>